<keyword evidence="4" id="KW-1185">Reference proteome</keyword>
<evidence type="ECO:0000313" key="4">
    <source>
        <dbReference type="Proteomes" id="UP000425480"/>
    </source>
</evidence>
<protein>
    <submittedName>
        <fullName evidence="3">Minor tail protein</fullName>
    </submittedName>
</protein>
<organism evidence="3 4">
    <name type="scientific">Gordonia phage EMoore</name>
    <dbReference type="NCBI Taxonomy" id="2656534"/>
    <lineage>
        <taxon>Viruses</taxon>
        <taxon>Duplodnaviria</taxon>
        <taxon>Heunggongvirae</taxon>
        <taxon>Uroviricota</taxon>
        <taxon>Caudoviricetes</taxon>
        <taxon>Stackebrandtviridae</taxon>
        <taxon>Schenleyvirinae</taxon>
        <taxon>Leonardvirus</taxon>
        <taxon>Leonardvirus emoore</taxon>
    </lineage>
</organism>
<name>A0A649VV86_9CAUD</name>
<dbReference type="GeneID" id="63026888"/>
<evidence type="ECO:0000313" key="3">
    <source>
        <dbReference type="EMBL" id="QGJ95819.1"/>
    </source>
</evidence>
<feature type="compositionally biased region" description="Gly residues" evidence="1">
    <location>
        <begin position="206"/>
        <end position="215"/>
    </location>
</feature>
<reference evidence="3 4" key="1">
    <citation type="submission" date="2019-10" db="EMBL/GenBank/DDBJ databases">
        <authorList>
            <person name="Case Z.W."/>
            <person name="Garlena R.A."/>
            <person name="Russell D.A."/>
            <person name="Pope W.H."/>
            <person name="Jacobs-Sera D."/>
            <person name="Hatfull G.F."/>
        </authorList>
    </citation>
    <scope>NUCLEOTIDE SEQUENCE [LARGE SCALE GENOMIC DNA]</scope>
</reference>
<gene>
    <name evidence="3" type="primary">33</name>
    <name evidence="3" type="ORF">SEA_EMOORE_33</name>
</gene>
<feature type="domain" description="Glycine-rich" evidence="2">
    <location>
        <begin position="113"/>
        <end position="329"/>
    </location>
</feature>
<dbReference type="InterPro" id="IPR049304">
    <property type="entry name" value="Gly_rich_dom"/>
</dbReference>
<feature type="region of interest" description="Disordered" evidence="1">
    <location>
        <begin position="280"/>
        <end position="306"/>
    </location>
</feature>
<evidence type="ECO:0000259" key="2">
    <source>
        <dbReference type="Pfam" id="PF21722"/>
    </source>
</evidence>
<feature type="compositionally biased region" description="Polar residues" evidence="1">
    <location>
        <begin position="217"/>
        <end position="226"/>
    </location>
</feature>
<dbReference type="Pfam" id="PF21722">
    <property type="entry name" value="Gly_rich_2"/>
    <property type="match status" value="1"/>
</dbReference>
<dbReference type="Proteomes" id="UP000425480">
    <property type="component" value="Segment"/>
</dbReference>
<dbReference type="RefSeq" id="YP_010002339.1">
    <property type="nucleotide sequence ID" value="NC_053243.1"/>
</dbReference>
<proteinExistence type="predicted"/>
<feature type="region of interest" description="Disordered" evidence="1">
    <location>
        <begin position="201"/>
        <end position="256"/>
    </location>
</feature>
<sequence>MTSPGPDHPVPPNGYTAQTIHELQEVDPDALGRARNTDMHGQLEGVRGNLFNGLLGGFGSVPAALVPIISGIFNGWNGGGSVGDPLEVQYTIEQIKDAVINGYNVETKVTSGAWAKPATLNEIVVIAIGGGETGQNGQGTAGASTGGRGGGYLAQQLDPATIAASTPYVIGTANNSTSFGSHVSTIPGVGGMSTQFGYTETQSMPGNGGLGGRGGTSDFSPTAGTPGSSSVLAAGGAGGNRGTSGSDAGQPGVAGGNVSAGTTTKCGGAGGGGGGGGQLNLVGFSGGPGGPGGYPGGGGGGGGGRSGGVGSATNGAGGIGATGVLWIFWR</sequence>
<dbReference type="KEGG" id="vg:63026888"/>
<evidence type="ECO:0000256" key="1">
    <source>
        <dbReference type="SAM" id="MobiDB-lite"/>
    </source>
</evidence>
<accession>A0A649VV86</accession>
<dbReference type="EMBL" id="MN586047">
    <property type="protein sequence ID" value="QGJ95819.1"/>
    <property type="molecule type" value="Genomic_DNA"/>
</dbReference>